<dbReference type="InterPro" id="IPR008532">
    <property type="entry name" value="NFACT_RNA-bd"/>
</dbReference>
<dbReference type="PANTHER" id="PTHR13049:SF2">
    <property type="entry name" value="COILED-COIL DOMAIN-CONTAINING PROTEIN 25"/>
    <property type="match status" value="1"/>
</dbReference>
<proteinExistence type="inferred from homology"/>
<accession>A0A6C0IAC4</accession>
<dbReference type="InterPro" id="IPR039730">
    <property type="entry name" value="Jlp2/Ccd25"/>
</dbReference>
<reference evidence="3" key="1">
    <citation type="journal article" date="2020" name="Nature">
        <title>Giant virus diversity and host interactions through global metagenomics.</title>
        <authorList>
            <person name="Schulz F."/>
            <person name="Roux S."/>
            <person name="Paez-Espino D."/>
            <person name="Jungbluth S."/>
            <person name="Walsh D.A."/>
            <person name="Denef V.J."/>
            <person name="McMahon K.D."/>
            <person name="Konstantinidis K.T."/>
            <person name="Eloe-Fadrosh E.A."/>
            <person name="Kyrpides N.C."/>
            <person name="Woyke T."/>
        </authorList>
    </citation>
    <scope>NUCLEOTIDE SEQUENCE</scope>
    <source>
        <strain evidence="3">GVMAG-M-3300023184-51</strain>
    </source>
</reference>
<protein>
    <recommendedName>
        <fullName evidence="2">NFACT RNA-binding domain-containing protein</fullName>
    </recommendedName>
</protein>
<name>A0A6C0IAC4_9ZZZZ</name>
<dbReference type="AlphaFoldDB" id="A0A6C0IAC4"/>
<evidence type="ECO:0000313" key="3">
    <source>
        <dbReference type="EMBL" id="QHT88983.1"/>
    </source>
</evidence>
<comment type="similarity">
    <text evidence="1">Belongs to the CCDC25 family.</text>
</comment>
<dbReference type="EMBL" id="MN740129">
    <property type="protein sequence ID" value="QHT88983.1"/>
    <property type="molecule type" value="Genomic_DNA"/>
</dbReference>
<organism evidence="3">
    <name type="scientific">viral metagenome</name>
    <dbReference type="NCBI Taxonomy" id="1070528"/>
    <lineage>
        <taxon>unclassified sequences</taxon>
        <taxon>metagenomes</taxon>
        <taxon>organismal metagenomes</taxon>
    </lineage>
</organism>
<evidence type="ECO:0000259" key="2">
    <source>
        <dbReference type="Pfam" id="PF05670"/>
    </source>
</evidence>
<feature type="domain" description="NFACT RNA-binding" evidence="2">
    <location>
        <begin position="7"/>
        <end position="105"/>
    </location>
</feature>
<dbReference type="PANTHER" id="PTHR13049">
    <property type="entry name" value="DUF814-RELATED"/>
    <property type="match status" value="1"/>
</dbReference>
<sequence length="116" mass="13307">MKTEIFEFKNSEYTIYVGQNKNENWEIIDAAAETDIWFHIEDTASCHVVLVNLNGVKLRDIPHQVIKRCAYLCKINSSLLVKRISKCNVIYTPILEVVKTDIVGQVKVTNYKTVSC</sequence>
<evidence type="ECO:0000256" key="1">
    <source>
        <dbReference type="ARBA" id="ARBA00008998"/>
    </source>
</evidence>
<dbReference type="Pfam" id="PF05670">
    <property type="entry name" value="NFACT-R_1"/>
    <property type="match status" value="1"/>
</dbReference>